<evidence type="ECO:0000259" key="2">
    <source>
        <dbReference type="Pfam" id="PF12937"/>
    </source>
</evidence>
<feature type="region of interest" description="Disordered" evidence="1">
    <location>
        <begin position="343"/>
        <end position="407"/>
    </location>
</feature>
<evidence type="ECO:0000313" key="3">
    <source>
        <dbReference type="Proteomes" id="UP001652642"/>
    </source>
</evidence>
<dbReference type="Pfam" id="PF12937">
    <property type="entry name" value="F-box-like"/>
    <property type="match status" value="1"/>
</dbReference>
<dbReference type="RefSeq" id="XP_072842165.1">
    <property type="nucleotide sequence ID" value="XM_072986064.1"/>
</dbReference>
<dbReference type="SUPFAM" id="SSF81383">
    <property type="entry name" value="F-box domain"/>
    <property type="match status" value="1"/>
</dbReference>
<dbReference type="GeneID" id="110089500"/>
<evidence type="ECO:0000313" key="4">
    <source>
        <dbReference type="RefSeq" id="XP_072842165.1"/>
    </source>
</evidence>
<feature type="compositionally biased region" description="Basic residues" evidence="1">
    <location>
        <begin position="277"/>
        <end position="287"/>
    </location>
</feature>
<dbReference type="PANTHER" id="PTHR46857:SF2">
    <property type="entry name" value="F-BOX ONLY PROTEIN 16"/>
    <property type="match status" value="1"/>
</dbReference>
<name>A0ABM5F9U7_9SAUR</name>
<feature type="region of interest" description="Disordered" evidence="1">
    <location>
        <begin position="222"/>
        <end position="242"/>
    </location>
</feature>
<reference evidence="3" key="1">
    <citation type="submission" date="2025-05" db="UniProtKB">
        <authorList>
            <consortium name="RefSeq"/>
        </authorList>
    </citation>
    <scope>NUCLEOTIDE SEQUENCE [LARGE SCALE GENOMIC DNA]</scope>
</reference>
<gene>
    <name evidence="4" type="primary">FBXO16</name>
</gene>
<dbReference type="InterPro" id="IPR001810">
    <property type="entry name" value="F-box_dom"/>
</dbReference>
<sequence>MWRSGIPQLLPRPSSWPEHGTSSDAHGPGGGPSAGTDTHWGIQTPHHQVFEERRSLLRKWFDKWTDSQRRRILTDFVQRCSLLQLKFCLKQLQDRVPAEALDFTTKLPRVLSLYIFSFLDPWSLSQCAQVSWHWKHLTELDQIWMPKCLRFGWHISFSPTPFEQGIWKRNYIKKVEELQVIRHKIPPKEKFEVAEVEPIAREAPEGRQSKLSVLHSASLLEKKRNKERKEAPPWRSSDKHPTDTVRFNYLDNLDPIEQARQARKKGLTRDLSQAAFQKKRRPGSGTYRLRKAKSLMSLSADLASRPKAAGLPSWATYEPTGDPVTKGTAKTLAQMALWNAGIRPAPVRGPIPKLSEKGQKAFTRTSRSSPTSPLFGSRPWQVPPSSPGSEEEQEKRQRQIFTTSPLK</sequence>
<protein>
    <submittedName>
        <fullName evidence="4">F-box only protein 16 isoform X1</fullName>
    </submittedName>
</protein>
<dbReference type="PANTHER" id="PTHR46857">
    <property type="entry name" value="EPITHELIAL CELL-TRANSFORMING SEQUENCE 2 ONCOGENE-LIKE"/>
    <property type="match status" value="1"/>
</dbReference>
<organism evidence="3 4">
    <name type="scientific">Pogona vitticeps</name>
    <name type="common">central bearded dragon</name>
    <dbReference type="NCBI Taxonomy" id="103695"/>
    <lineage>
        <taxon>Eukaryota</taxon>
        <taxon>Metazoa</taxon>
        <taxon>Chordata</taxon>
        <taxon>Craniata</taxon>
        <taxon>Vertebrata</taxon>
        <taxon>Euteleostomi</taxon>
        <taxon>Lepidosauria</taxon>
        <taxon>Squamata</taxon>
        <taxon>Bifurcata</taxon>
        <taxon>Unidentata</taxon>
        <taxon>Episquamata</taxon>
        <taxon>Toxicofera</taxon>
        <taxon>Iguania</taxon>
        <taxon>Acrodonta</taxon>
        <taxon>Agamidae</taxon>
        <taxon>Amphibolurinae</taxon>
        <taxon>Pogona</taxon>
    </lineage>
</organism>
<dbReference type="Proteomes" id="UP001652642">
    <property type="component" value="Chromosome 1"/>
</dbReference>
<dbReference type="InterPro" id="IPR052805">
    <property type="entry name" value="GEF_Ubiquitin-Prot_Reg"/>
</dbReference>
<evidence type="ECO:0000256" key="1">
    <source>
        <dbReference type="SAM" id="MobiDB-lite"/>
    </source>
</evidence>
<accession>A0ABM5F9U7</accession>
<feature type="compositionally biased region" description="Low complexity" evidence="1">
    <location>
        <begin position="363"/>
        <end position="373"/>
    </location>
</feature>
<feature type="domain" description="F-box" evidence="2">
    <location>
        <begin position="106"/>
        <end position="149"/>
    </location>
</feature>
<reference evidence="4" key="2">
    <citation type="submission" date="2025-08" db="UniProtKB">
        <authorList>
            <consortium name="RefSeq"/>
        </authorList>
    </citation>
    <scope>IDENTIFICATION</scope>
</reference>
<feature type="region of interest" description="Disordered" evidence="1">
    <location>
        <begin position="11"/>
        <end position="41"/>
    </location>
</feature>
<feature type="region of interest" description="Disordered" evidence="1">
    <location>
        <begin position="265"/>
        <end position="287"/>
    </location>
</feature>
<keyword evidence="3" id="KW-1185">Reference proteome</keyword>
<dbReference type="Gene3D" id="1.20.1280.50">
    <property type="match status" value="1"/>
</dbReference>
<proteinExistence type="predicted"/>
<dbReference type="CDD" id="cd22172">
    <property type="entry name" value="F-box_FBXO16"/>
    <property type="match status" value="1"/>
</dbReference>
<dbReference type="InterPro" id="IPR036047">
    <property type="entry name" value="F-box-like_dom_sf"/>
</dbReference>